<dbReference type="SUPFAM" id="SSF89095">
    <property type="entry name" value="GatB/YqeY motif"/>
    <property type="match status" value="1"/>
</dbReference>
<dbReference type="PANTHER" id="PTHR28055">
    <property type="entry name" value="ALTERED INHERITANCE OF MITOCHONDRIA PROTEIN 41, MITOCHONDRIAL"/>
    <property type="match status" value="1"/>
</dbReference>
<proteinExistence type="predicted"/>
<evidence type="ECO:0000313" key="2">
    <source>
        <dbReference type="Proteomes" id="UP000601171"/>
    </source>
</evidence>
<dbReference type="Pfam" id="PF09424">
    <property type="entry name" value="YqeY"/>
    <property type="match status" value="1"/>
</dbReference>
<name>A0A926EUB1_9FIRM</name>
<sequence length="147" mass="16865">MSLANKLMDDLKSSMKNKDTIRKNTIIMVRAAIKQKEVDERKTLTDEEILEIISKQLKEKRSAIEEFKKGSREDLVKLTESEMEILLEYLPKQLSEAEVEEIVKATIKEINATSMKDIGLVMKSVMPKVKGRTDGNMVNRVVKRILN</sequence>
<accession>A0A926EUB1</accession>
<dbReference type="PANTHER" id="PTHR28055:SF1">
    <property type="entry name" value="ALTERED INHERITANCE OF MITOCHONDRIA PROTEIN 41, MITOCHONDRIAL"/>
    <property type="match status" value="1"/>
</dbReference>
<organism evidence="1 2">
    <name type="scientific">Paratissierella segnis</name>
    <dbReference type="NCBI Taxonomy" id="2763679"/>
    <lineage>
        <taxon>Bacteria</taxon>
        <taxon>Bacillati</taxon>
        <taxon>Bacillota</taxon>
        <taxon>Tissierellia</taxon>
        <taxon>Tissierellales</taxon>
        <taxon>Tissierellaceae</taxon>
        <taxon>Paratissierella</taxon>
    </lineage>
</organism>
<dbReference type="AlphaFoldDB" id="A0A926EUB1"/>
<comment type="caution">
    <text evidence="1">The sequence shown here is derived from an EMBL/GenBank/DDBJ whole genome shotgun (WGS) entry which is preliminary data.</text>
</comment>
<dbReference type="InterPro" id="IPR003789">
    <property type="entry name" value="Asn/Gln_tRNA_amidoTrase-B-like"/>
</dbReference>
<evidence type="ECO:0000313" key="1">
    <source>
        <dbReference type="EMBL" id="MBC8588383.1"/>
    </source>
</evidence>
<dbReference type="Proteomes" id="UP000601171">
    <property type="component" value="Unassembled WGS sequence"/>
</dbReference>
<dbReference type="InterPro" id="IPR023168">
    <property type="entry name" value="GatB_Yqey_C_2"/>
</dbReference>
<dbReference type="RefSeq" id="WP_262429838.1">
    <property type="nucleotide sequence ID" value="NZ_JACRTG010000019.1"/>
</dbReference>
<dbReference type="Gene3D" id="1.10.10.410">
    <property type="match status" value="1"/>
</dbReference>
<keyword evidence="2" id="KW-1185">Reference proteome</keyword>
<dbReference type="InterPro" id="IPR019004">
    <property type="entry name" value="YqeY/Aim41"/>
</dbReference>
<dbReference type="GO" id="GO:0016884">
    <property type="term" value="F:carbon-nitrogen ligase activity, with glutamine as amido-N-donor"/>
    <property type="evidence" value="ECO:0007669"/>
    <property type="project" value="InterPro"/>
</dbReference>
<dbReference type="EMBL" id="JACRTG010000019">
    <property type="protein sequence ID" value="MBC8588383.1"/>
    <property type="molecule type" value="Genomic_DNA"/>
</dbReference>
<gene>
    <name evidence="1" type="ORF">H8707_09030</name>
</gene>
<protein>
    <submittedName>
        <fullName evidence="1">GatB/YqeY domain-containing protein</fullName>
    </submittedName>
</protein>
<reference evidence="1" key="1">
    <citation type="submission" date="2020-08" db="EMBL/GenBank/DDBJ databases">
        <title>Genome public.</title>
        <authorList>
            <person name="Liu C."/>
            <person name="Sun Q."/>
        </authorList>
    </citation>
    <scope>NUCLEOTIDE SEQUENCE</scope>
    <source>
        <strain evidence="1">BX21</strain>
    </source>
</reference>
<dbReference type="Gene3D" id="1.10.1510.10">
    <property type="entry name" value="Uncharacterised protein YqeY/AIM41 PF09424, N-terminal domain"/>
    <property type="match status" value="1"/>
</dbReference>
<dbReference type="InterPro" id="IPR042184">
    <property type="entry name" value="YqeY/Aim41_N"/>
</dbReference>